<keyword evidence="1 3" id="KW-0732">Signal</keyword>
<name>A0A2G1BUI1_9FLAO</name>
<dbReference type="InterPro" id="IPR026444">
    <property type="entry name" value="Secre_tail"/>
</dbReference>
<reference evidence="6" key="2">
    <citation type="submission" date="2017-10" db="EMBL/GenBank/DDBJ databases">
        <authorList>
            <person name="Enke T.N."/>
            <person name="Cordero O.X."/>
        </authorList>
    </citation>
    <scope>NUCLEOTIDE SEQUENCE</scope>
    <source>
        <strain evidence="6">4G03</strain>
    </source>
</reference>
<feature type="chain" id="PRO_5013766927" evidence="3">
    <location>
        <begin position="20"/>
        <end position="475"/>
    </location>
</feature>
<dbReference type="Pfam" id="PF08238">
    <property type="entry name" value="Sel1"/>
    <property type="match status" value="5"/>
</dbReference>
<dbReference type="Pfam" id="PF18962">
    <property type="entry name" value="Por_Secre_tail"/>
    <property type="match status" value="1"/>
</dbReference>
<evidence type="ECO:0000256" key="2">
    <source>
        <dbReference type="SAM" id="Coils"/>
    </source>
</evidence>
<organism evidence="6 7">
    <name type="scientific">Tenacibaculum discolor</name>
    <dbReference type="NCBI Taxonomy" id="361581"/>
    <lineage>
        <taxon>Bacteria</taxon>
        <taxon>Pseudomonadati</taxon>
        <taxon>Bacteroidota</taxon>
        <taxon>Flavobacteriia</taxon>
        <taxon>Flavobacteriales</taxon>
        <taxon>Flavobacteriaceae</taxon>
        <taxon>Tenacibaculum</taxon>
    </lineage>
</organism>
<reference evidence="5 8" key="3">
    <citation type="submission" date="2023-07" db="EMBL/GenBank/DDBJ databases">
        <title>Genome content predicts the carbon catabolic preferences of heterotrophic bacteria.</title>
        <authorList>
            <person name="Gralka M."/>
        </authorList>
    </citation>
    <scope>NUCLEOTIDE SEQUENCE [LARGE SCALE GENOMIC DNA]</scope>
    <source>
        <strain evidence="5 8">4G03</strain>
    </source>
</reference>
<dbReference type="EMBL" id="JAUYVU010000008">
    <property type="protein sequence ID" value="MDP2542080.1"/>
    <property type="molecule type" value="Genomic_DNA"/>
</dbReference>
<gene>
    <name evidence="6" type="ORF">CSC81_07935</name>
    <name evidence="5" type="ORF">Q8W23_11400</name>
</gene>
<dbReference type="NCBIfam" id="TIGR04183">
    <property type="entry name" value="Por_Secre_tail"/>
    <property type="match status" value="1"/>
</dbReference>
<dbReference type="Proteomes" id="UP000222163">
    <property type="component" value="Unassembled WGS sequence"/>
</dbReference>
<evidence type="ECO:0000259" key="4">
    <source>
        <dbReference type="Pfam" id="PF18962"/>
    </source>
</evidence>
<sequence length="475" mass="54258">MKITRIIVLIALFTSALNAQEKEVDCDFNINRAYYHLEGNEFFKKDKQKAIEYLTPCVETENPVAQLMMGRILLEEATEESYTKAFKLIKAAAKQDNAIAATDLGILYKYGRGCKLNYNKARKWFEKGFELGNTKAAYLLGYLYLKGFGNIQQDYTKAVSWFEKSDYPMAKYWLGVCYYHGYGVEKNVAKANELLKTNFDTVKEANISEASKNSEVINVEEIKHVINEEETATSAEVTKQQLNGVWEGDLLFFDWSATHIENKIPFKITAKYNTESDVLHITTTIADKKQNVNFTKLDNSLYFNNFTVELPHSSFSKNIPSVLEHQLLSSDVSIKQFNSETYLTGNLETYVSAWKESGVPIRFVLKKKKKLENSEEELSEEALAALSKQEDSFIKLYPNPFEKDLIVSYSLEQPANTKVTITNMNGLREKVIKPLASQETGNYQYYVEGTNLSKGMYVVTILVGKERKTRIIIKK</sequence>
<dbReference type="PANTHER" id="PTHR11102">
    <property type="entry name" value="SEL-1-LIKE PROTEIN"/>
    <property type="match status" value="1"/>
</dbReference>
<keyword evidence="2" id="KW-0175">Coiled coil</keyword>
<evidence type="ECO:0000256" key="1">
    <source>
        <dbReference type="ARBA" id="ARBA00022729"/>
    </source>
</evidence>
<evidence type="ECO:0000313" key="8">
    <source>
        <dbReference type="Proteomes" id="UP001242342"/>
    </source>
</evidence>
<reference evidence="6 7" key="1">
    <citation type="journal article" date="2016" name="Nat. Commun.">
        <title>Microbial interactions lead to rapid micro-scale successions on model marine particles.</title>
        <authorList>
            <person name="Datta M.S."/>
            <person name="Sliwerska E."/>
            <person name="Gore J."/>
            <person name="Polz M.F."/>
            <person name="Cordero O.X."/>
        </authorList>
    </citation>
    <scope>NUCLEOTIDE SEQUENCE [LARGE SCALE GENOMIC DNA]</scope>
    <source>
        <strain evidence="6 7">4G03</strain>
    </source>
</reference>
<evidence type="ECO:0000313" key="5">
    <source>
        <dbReference type="EMBL" id="MDP2542080.1"/>
    </source>
</evidence>
<dbReference type="RefSeq" id="WP_099215245.1">
    <property type="nucleotide sequence ID" value="NZ_JAUYVU010000008.1"/>
</dbReference>
<feature type="domain" description="Secretion system C-terminal sorting" evidence="4">
    <location>
        <begin position="396"/>
        <end position="473"/>
    </location>
</feature>
<protein>
    <submittedName>
        <fullName evidence="5">T9SS type A sorting domain-containing protein</fullName>
    </submittedName>
</protein>
<dbReference type="SUPFAM" id="SSF81901">
    <property type="entry name" value="HCP-like"/>
    <property type="match status" value="1"/>
</dbReference>
<evidence type="ECO:0000313" key="6">
    <source>
        <dbReference type="EMBL" id="PHN97509.1"/>
    </source>
</evidence>
<evidence type="ECO:0000256" key="3">
    <source>
        <dbReference type="SAM" id="SignalP"/>
    </source>
</evidence>
<dbReference type="GO" id="GO:0036503">
    <property type="term" value="P:ERAD pathway"/>
    <property type="evidence" value="ECO:0007669"/>
    <property type="project" value="TreeGrafter"/>
</dbReference>
<comment type="caution">
    <text evidence="6">The sequence shown here is derived from an EMBL/GenBank/DDBJ whole genome shotgun (WGS) entry which is preliminary data.</text>
</comment>
<feature type="signal peptide" evidence="3">
    <location>
        <begin position="1"/>
        <end position="19"/>
    </location>
</feature>
<proteinExistence type="predicted"/>
<dbReference type="Gene3D" id="1.25.40.10">
    <property type="entry name" value="Tetratricopeptide repeat domain"/>
    <property type="match status" value="1"/>
</dbReference>
<dbReference type="InterPro" id="IPR011990">
    <property type="entry name" value="TPR-like_helical_dom_sf"/>
</dbReference>
<dbReference type="InterPro" id="IPR006597">
    <property type="entry name" value="Sel1-like"/>
</dbReference>
<dbReference type="InterPro" id="IPR050767">
    <property type="entry name" value="Sel1_AlgK"/>
</dbReference>
<feature type="coiled-coil region" evidence="2">
    <location>
        <begin position="361"/>
        <end position="388"/>
    </location>
</feature>
<dbReference type="AlphaFoldDB" id="A0A2G1BUI1"/>
<dbReference type="SMART" id="SM00671">
    <property type="entry name" value="SEL1"/>
    <property type="match status" value="4"/>
</dbReference>
<evidence type="ECO:0000313" key="7">
    <source>
        <dbReference type="Proteomes" id="UP000222163"/>
    </source>
</evidence>
<dbReference type="Proteomes" id="UP001242342">
    <property type="component" value="Unassembled WGS sequence"/>
</dbReference>
<dbReference type="PANTHER" id="PTHR11102:SF147">
    <property type="entry name" value="SEL1L ADAPTOR SUBUNIT OF ERAD E3 UBIQUITIN LIGASE"/>
    <property type="match status" value="1"/>
</dbReference>
<accession>A0A2G1BUI1</accession>
<dbReference type="EMBL" id="PDUU01000006">
    <property type="protein sequence ID" value="PHN97509.1"/>
    <property type="molecule type" value="Genomic_DNA"/>
</dbReference>
<keyword evidence="8" id="KW-1185">Reference proteome</keyword>